<organism evidence="2 3">
    <name type="scientific">Bombyx mandarina</name>
    <name type="common">Wild silk moth</name>
    <name type="synonym">Wild silkworm</name>
    <dbReference type="NCBI Taxonomy" id="7092"/>
    <lineage>
        <taxon>Eukaryota</taxon>
        <taxon>Metazoa</taxon>
        <taxon>Ecdysozoa</taxon>
        <taxon>Arthropoda</taxon>
        <taxon>Hexapoda</taxon>
        <taxon>Insecta</taxon>
        <taxon>Pterygota</taxon>
        <taxon>Neoptera</taxon>
        <taxon>Endopterygota</taxon>
        <taxon>Lepidoptera</taxon>
        <taxon>Glossata</taxon>
        <taxon>Ditrysia</taxon>
        <taxon>Bombycoidea</taxon>
        <taxon>Bombycidae</taxon>
        <taxon>Bombycinae</taxon>
        <taxon>Bombyx</taxon>
    </lineage>
</organism>
<evidence type="ECO:0000313" key="2">
    <source>
        <dbReference type="Proteomes" id="UP000504629"/>
    </source>
</evidence>
<dbReference type="RefSeq" id="XP_028026698.1">
    <property type="nucleotide sequence ID" value="XM_028170897.1"/>
</dbReference>
<dbReference type="PANTHER" id="PTHR47331">
    <property type="entry name" value="PHD-TYPE DOMAIN-CONTAINING PROTEIN"/>
    <property type="match status" value="1"/>
</dbReference>
<accession>A0A6J2JBL1</accession>
<protein>
    <submittedName>
        <fullName evidence="3">Uncharacterized protein LOC114240381</fullName>
    </submittedName>
</protein>
<dbReference type="InterPro" id="IPR043502">
    <property type="entry name" value="DNA/RNA_pol_sf"/>
</dbReference>
<dbReference type="GO" id="GO:0071897">
    <property type="term" value="P:DNA biosynthetic process"/>
    <property type="evidence" value="ECO:0007669"/>
    <property type="project" value="UniProtKB-ARBA"/>
</dbReference>
<dbReference type="AlphaFoldDB" id="A0A6J2JBL1"/>
<gene>
    <name evidence="3" type="primary">LOC114240381</name>
</gene>
<evidence type="ECO:0000259" key="1">
    <source>
        <dbReference type="Pfam" id="PF18701"/>
    </source>
</evidence>
<feature type="domain" description="DUF5641" evidence="1">
    <location>
        <begin position="920"/>
        <end position="966"/>
    </location>
</feature>
<dbReference type="SUPFAM" id="SSF56672">
    <property type="entry name" value="DNA/RNA polymerases"/>
    <property type="match status" value="1"/>
</dbReference>
<reference evidence="3" key="1">
    <citation type="submission" date="2025-08" db="UniProtKB">
        <authorList>
            <consortium name="RefSeq"/>
        </authorList>
    </citation>
    <scope>IDENTIFICATION</scope>
    <source>
        <tissue evidence="3">Silk gland</tissue>
    </source>
</reference>
<proteinExistence type="predicted"/>
<dbReference type="InterPro" id="IPR040676">
    <property type="entry name" value="DUF5641"/>
</dbReference>
<dbReference type="PANTHER" id="PTHR47331:SF5">
    <property type="entry name" value="RIBONUCLEASE H"/>
    <property type="match status" value="1"/>
</dbReference>
<dbReference type="OrthoDB" id="8194935at2759"/>
<dbReference type="KEGG" id="bman:114240381"/>
<dbReference type="GeneID" id="114240381"/>
<dbReference type="Pfam" id="PF18701">
    <property type="entry name" value="DUF5641"/>
    <property type="match status" value="1"/>
</dbReference>
<dbReference type="Pfam" id="PF05380">
    <property type="entry name" value="Peptidase_A17"/>
    <property type="match status" value="1"/>
</dbReference>
<dbReference type="Proteomes" id="UP000504629">
    <property type="component" value="Unplaced"/>
</dbReference>
<name>A0A6J2JBL1_BOMMA</name>
<keyword evidence="2" id="KW-1185">Reference proteome</keyword>
<sequence>MSASELSKRTQVLLPTAKVKLISQNGEEIIVKALLDSASQSSFITSSVARAIGKQPIPNHIDVVGIANTGKTIRHALQLDIFSCAYPYKVRANLLLVDQITSKLPQHHINLAKLKLPSNIKLADDSFNITSDIGILLGADVFFQALLPQTECIQLTQDEDKGDAAQPSLLHTQFGYIVAGSVPDSYIQSSAVALFCQECETDISATIANFWQSEKVPEKFVEHTSEQQYVEKHFTDTVKLENNQFEVSMPLKLPLCDMNNALGESLGLALKRFLNLENKLQKDKPLQKEYKSFIHEYLELGHASIVDITLYDLSKDPVYFFAHHAVIKQDAITTKLRTVFDGSMKTNNKISLNDLMWNGPIVQQELFDILLLFRLHKHFFACDIRRMFRNLIIEKSQRSLLNILWRDSPDEQLKCIQLSTVPYGLKCSSWLATRCLLELATRFGKQYPLAAPVLLNSTYVDDVLHTDDSLARIIATKAQLIELLNKGNFQLHKWSANHKAILAEVPEQHQNSGDLEFNNDIKTLGLKFCIQQDSFIITCPPACDIPKTKRQILSYISKFYDPMGIAGPILVQAKVIMQKLWTEVAISWDTVLPTKLQDEWLQFYNSLQQMAQISAPRNVCPENSKIVQIIGFSDAAIAAMGCAIYLRVVDNQGRTTVSLLCSKSKIAPKSSKMSIPRLELNAALLLAKLSARVHGTLSKKIKIDNVHLYSDSQVVLAWQKTDPVILNAYVANRIKIINDLTMSFKWAYVASDSNPADFLTKPYAPTELQCNQLWWSGPSFLKDSDYQIDEFNHKSTKNLPEVKDSASEKLVCAASQERPKSFLDLLIEKYSNLDKLVNVLAYILRHKGVTAKQLMGSLPADRVNISRCFKKIGLDFAGPVAVKQSRMRGVITSHAYLCAPLNCIPEQDFTNIPENRLSFWSKCTAMQQHFWRYWSKHYLNVLQNRPKWKDSQPNVKVKVAHITIVDHGEDQSLNEHCLGLGRKDILQAVKHTECKCNSLTHGDDLGSPTQTGVNK</sequence>
<evidence type="ECO:0000313" key="3">
    <source>
        <dbReference type="RefSeq" id="XP_028026698.1"/>
    </source>
</evidence>
<dbReference type="InterPro" id="IPR008042">
    <property type="entry name" value="Retrotrans_Pao"/>
</dbReference>